<feature type="compositionally biased region" description="Basic and acidic residues" evidence="1">
    <location>
        <begin position="71"/>
        <end position="86"/>
    </location>
</feature>
<dbReference type="Gene3D" id="3.40.50.410">
    <property type="entry name" value="von Willebrand factor, type A domain"/>
    <property type="match status" value="1"/>
</dbReference>
<sequence>MVGPLSPSSASPNTLQVDQPPPHLRPRSAPPSPRLRSSPSSPPAVEPRVSPGLAKGQQGQEERYCSVLPGHEVDQTRRFSSPEHPRTHPLIGPPLPPRPAFLTKFPVYTEVFPSTPPTTSPLSPPHSTSSLSPNSESPPRTPCPFPPSGPTDKQPLPGNPNVILIDLDKIVTDTNNRFIDGEPPACPACGSVLDTCYDNVVGSCYFCQSWETSGADPPISQPCSFSAPYEDSLFLLTPDQEAQAPDTLLVFCIDISGSMSITSRVQETDGLVYKSRLEFVQEALLQCVRDLSRTKHNTRVALVSFNNEVTFLSSSTSSSYNIIIASTSLLNSAHFSNCPSHCSCCHDSKTYHGLLQEGGATALGPAAAVAIGMASQLPGSKVLICTDGRANTDLGDLEAEDKDSCTLVSSTIFYKDLGEYAASKGVTVSVMSFEGTDCRLDELGRLADCTGGEVVISSPEKLYSAFHRVIENRTKATHCTVTLLLPTTLCVKGEREMGHCVVRQVGNVMPHTELTLQFGLRDQKEHSQVLLSTGSVCIQLQVKYRMRDGLRMLRVITMHKEVTTNSSLVLSSVSLSVLHLNSVQNSAALAVRGRLRDAQKEQETQAELIQRAVEFQQNSGYELIYPEWVKAMNPLNNIYNYTRGNPVSSLNSKSLTDKGAALLFGLKHGNRMSITPRGGDRTLSDQ</sequence>
<organism evidence="3 4">
    <name type="scientific">Alosa alosa</name>
    <name type="common">allis shad</name>
    <dbReference type="NCBI Taxonomy" id="278164"/>
    <lineage>
        <taxon>Eukaryota</taxon>
        <taxon>Metazoa</taxon>
        <taxon>Chordata</taxon>
        <taxon>Craniata</taxon>
        <taxon>Vertebrata</taxon>
        <taxon>Euteleostomi</taxon>
        <taxon>Actinopterygii</taxon>
        <taxon>Neopterygii</taxon>
        <taxon>Teleostei</taxon>
        <taxon>Clupei</taxon>
        <taxon>Clupeiformes</taxon>
        <taxon>Clupeoidei</taxon>
        <taxon>Clupeidae</taxon>
        <taxon>Alosa</taxon>
    </lineage>
</organism>
<dbReference type="SMART" id="SM00327">
    <property type="entry name" value="VWA"/>
    <property type="match status" value="1"/>
</dbReference>
<dbReference type="GO" id="GO:0070971">
    <property type="term" value="C:endoplasmic reticulum exit site"/>
    <property type="evidence" value="ECO:0007669"/>
    <property type="project" value="TreeGrafter"/>
</dbReference>
<comment type="caution">
    <text evidence="3">The sequence shown here is derived from an EMBL/GenBank/DDBJ whole genome shotgun (WGS) entry which is preliminary data.</text>
</comment>
<protein>
    <recommendedName>
        <fullName evidence="2">VWFA domain-containing protein</fullName>
    </recommendedName>
</protein>
<keyword evidence="4" id="KW-1185">Reference proteome</keyword>
<dbReference type="InterPro" id="IPR036465">
    <property type="entry name" value="vWFA_dom_sf"/>
</dbReference>
<dbReference type="InterPro" id="IPR050550">
    <property type="entry name" value="SEC23_SEC24_subfamily"/>
</dbReference>
<dbReference type="SUPFAM" id="SSF53300">
    <property type="entry name" value="vWA-like"/>
    <property type="match status" value="1"/>
</dbReference>
<dbReference type="EMBL" id="JADWDJ010000022">
    <property type="protein sequence ID" value="KAG5262407.1"/>
    <property type="molecule type" value="Genomic_DNA"/>
</dbReference>
<dbReference type="PANTHER" id="PTHR13803">
    <property type="entry name" value="SEC24-RELATED PROTEIN"/>
    <property type="match status" value="1"/>
</dbReference>
<proteinExistence type="predicted"/>
<dbReference type="GO" id="GO:0030127">
    <property type="term" value="C:COPII vesicle coat"/>
    <property type="evidence" value="ECO:0007669"/>
    <property type="project" value="TreeGrafter"/>
</dbReference>
<evidence type="ECO:0000313" key="3">
    <source>
        <dbReference type="EMBL" id="KAG5262407.1"/>
    </source>
</evidence>
<feature type="region of interest" description="Disordered" evidence="1">
    <location>
        <begin position="1"/>
        <end position="97"/>
    </location>
</feature>
<feature type="domain" description="VWFA" evidence="2">
    <location>
        <begin position="248"/>
        <end position="469"/>
    </location>
</feature>
<feature type="compositionally biased region" description="Pro residues" evidence="1">
    <location>
        <begin position="139"/>
        <end position="149"/>
    </location>
</feature>
<evidence type="ECO:0000256" key="1">
    <source>
        <dbReference type="SAM" id="MobiDB-lite"/>
    </source>
</evidence>
<dbReference type="GO" id="GO:0008270">
    <property type="term" value="F:zinc ion binding"/>
    <property type="evidence" value="ECO:0007669"/>
    <property type="project" value="TreeGrafter"/>
</dbReference>
<feature type="region of interest" description="Disordered" evidence="1">
    <location>
        <begin position="114"/>
        <end position="160"/>
    </location>
</feature>
<dbReference type="PROSITE" id="PS50234">
    <property type="entry name" value="VWFA"/>
    <property type="match status" value="1"/>
</dbReference>
<feature type="compositionally biased region" description="Polar residues" evidence="1">
    <location>
        <begin position="1"/>
        <end position="17"/>
    </location>
</feature>
<reference evidence="3" key="1">
    <citation type="submission" date="2020-10" db="EMBL/GenBank/DDBJ databases">
        <title>Chromosome-scale genome assembly of the Allis shad, Alosa alosa.</title>
        <authorList>
            <person name="Margot Z."/>
            <person name="Christophe K."/>
            <person name="Cabau C."/>
            <person name="Louis A."/>
            <person name="Berthelot C."/>
            <person name="Parey E."/>
            <person name="Roest Crollius H."/>
            <person name="Montfort J."/>
            <person name="Robinson-Rechavi M."/>
            <person name="Bucao C."/>
            <person name="Bouchez O."/>
            <person name="Gislard M."/>
            <person name="Lluch J."/>
            <person name="Milhes M."/>
            <person name="Lampietro C."/>
            <person name="Lopez Roques C."/>
            <person name="Donnadieu C."/>
            <person name="Braasch I."/>
            <person name="Desvignes T."/>
            <person name="Postlethwait J."/>
            <person name="Bobe J."/>
            <person name="Guiguen Y."/>
        </authorList>
    </citation>
    <scope>NUCLEOTIDE SEQUENCE</scope>
    <source>
        <strain evidence="3">M-15738</strain>
        <tissue evidence="3">Blood</tissue>
    </source>
</reference>
<dbReference type="AlphaFoldDB" id="A0AAV6FMH3"/>
<feature type="compositionally biased region" description="Pro residues" evidence="1">
    <location>
        <begin position="19"/>
        <end position="33"/>
    </location>
</feature>
<dbReference type="GO" id="GO:0000149">
    <property type="term" value="F:SNARE binding"/>
    <property type="evidence" value="ECO:0007669"/>
    <property type="project" value="TreeGrafter"/>
</dbReference>
<dbReference type="Proteomes" id="UP000823561">
    <property type="component" value="Chromosome 22"/>
</dbReference>
<accession>A0AAV6FMH3</accession>
<evidence type="ECO:0000313" key="4">
    <source>
        <dbReference type="Proteomes" id="UP000823561"/>
    </source>
</evidence>
<feature type="compositionally biased region" description="Low complexity" evidence="1">
    <location>
        <begin position="125"/>
        <end position="138"/>
    </location>
</feature>
<feature type="compositionally biased region" description="Pro residues" evidence="1">
    <location>
        <begin position="114"/>
        <end position="124"/>
    </location>
</feature>
<dbReference type="InterPro" id="IPR002035">
    <property type="entry name" value="VWF_A"/>
</dbReference>
<gene>
    <name evidence="3" type="ORF">AALO_G00274810</name>
</gene>
<evidence type="ECO:0000259" key="2">
    <source>
        <dbReference type="PROSITE" id="PS50234"/>
    </source>
</evidence>
<name>A0AAV6FMH3_9TELE</name>
<dbReference type="GO" id="GO:0090110">
    <property type="term" value="P:COPII-coated vesicle cargo loading"/>
    <property type="evidence" value="ECO:0007669"/>
    <property type="project" value="TreeGrafter"/>
</dbReference>
<dbReference type="PANTHER" id="PTHR13803:SF36">
    <property type="entry name" value="TYPE A VON WILLEBRAND FACTOR DOMAIN-CONTAINING PROTEIN"/>
    <property type="match status" value="1"/>
</dbReference>